<accession>A0A8R1IJJ3</accession>
<evidence type="ECO:0000313" key="2">
    <source>
        <dbReference type="Proteomes" id="UP000005237"/>
    </source>
</evidence>
<proteinExistence type="predicted"/>
<sequence>MPLGFENVSPSLVKIGPVWAEKTLVARNREITYRQTSTTNKDYKVDPFFKYRRYTVFYVLGRLVLGWGNDRAMFVDCLLYTQLEA</sequence>
<dbReference type="EnsemblMetazoa" id="CJA35989.1">
    <property type="protein sequence ID" value="CJA35989.1"/>
    <property type="gene ID" value="WBGene00211836"/>
</dbReference>
<name>A0A8R1IJJ3_CAEJA</name>
<dbReference type="AlphaFoldDB" id="A0A8R1IJJ3"/>
<protein>
    <submittedName>
        <fullName evidence="1">Uncharacterized protein</fullName>
    </submittedName>
</protein>
<reference evidence="2" key="1">
    <citation type="submission" date="2010-08" db="EMBL/GenBank/DDBJ databases">
        <authorList>
            <consortium name="Caenorhabditis japonica Sequencing Consortium"/>
            <person name="Wilson R.K."/>
        </authorList>
    </citation>
    <scope>NUCLEOTIDE SEQUENCE [LARGE SCALE GENOMIC DNA]</scope>
    <source>
        <strain evidence="2">DF5081</strain>
    </source>
</reference>
<dbReference type="Proteomes" id="UP000005237">
    <property type="component" value="Unassembled WGS sequence"/>
</dbReference>
<reference evidence="1" key="2">
    <citation type="submission" date="2022-06" db="UniProtKB">
        <authorList>
            <consortium name="EnsemblMetazoa"/>
        </authorList>
    </citation>
    <scope>IDENTIFICATION</scope>
    <source>
        <strain evidence="1">DF5081</strain>
    </source>
</reference>
<evidence type="ECO:0000313" key="1">
    <source>
        <dbReference type="EnsemblMetazoa" id="CJA35989.1"/>
    </source>
</evidence>
<organism evidence="1 2">
    <name type="scientific">Caenorhabditis japonica</name>
    <dbReference type="NCBI Taxonomy" id="281687"/>
    <lineage>
        <taxon>Eukaryota</taxon>
        <taxon>Metazoa</taxon>
        <taxon>Ecdysozoa</taxon>
        <taxon>Nematoda</taxon>
        <taxon>Chromadorea</taxon>
        <taxon>Rhabditida</taxon>
        <taxon>Rhabditina</taxon>
        <taxon>Rhabditomorpha</taxon>
        <taxon>Rhabditoidea</taxon>
        <taxon>Rhabditidae</taxon>
        <taxon>Peloderinae</taxon>
        <taxon>Caenorhabditis</taxon>
    </lineage>
</organism>
<keyword evidence="2" id="KW-1185">Reference proteome</keyword>